<proteinExistence type="inferred from homology"/>
<dbReference type="Gene3D" id="1.10.260.40">
    <property type="entry name" value="lambda repressor-like DNA-binding domains"/>
    <property type="match status" value="1"/>
</dbReference>
<dbReference type="PANTHER" id="PTHR10245:SF15">
    <property type="entry name" value="ENDOTHELIAL DIFFERENTIATION-RELATED FACTOR 1"/>
    <property type="match status" value="1"/>
</dbReference>
<name>A0A150GWF3_GONPE</name>
<feature type="compositionally biased region" description="Basic and acidic residues" evidence="5">
    <location>
        <begin position="63"/>
        <end position="77"/>
    </location>
</feature>
<evidence type="ECO:0000256" key="2">
    <source>
        <dbReference type="ARBA" id="ARBA00023015"/>
    </source>
</evidence>
<evidence type="ECO:0000256" key="4">
    <source>
        <dbReference type="ARBA" id="ARBA00023163"/>
    </source>
</evidence>
<dbReference type="InterPro" id="IPR013729">
    <property type="entry name" value="MBF1_N"/>
</dbReference>
<keyword evidence="8" id="KW-1185">Reference proteome</keyword>
<dbReference type="PANTHER" id="PTHR10245">
    <property type="entry name" value="ENDOTHELIAL DIFFERENTIATION-RELATED FACTOR 1 MULTIPROTEIN BRIDGING FACTOR 1"/>
    <property type="match status" value="1"/>
</dbReference>
<dbReference type="InterPro" id="IPR001387">
    <property type="entry name" value="Cro/C1-type_HTH"/>
</dbReference>
<protein>
    <recommendedName>
        <fullName evidence="6">HTH cro/C1-type domain-containing protein</fullName>
    </recommendedName>
</protein>
<evidence type="ECO:0000256" key="5">
    <source>
        <dbReference type="SAM" id="MobiDB-lite"/>
    </source>
</evidence>
<dbReference type="GO" id="GO:0005634">
    <property type="term" value="C:nucleus"/>
    <property type="evidence" value="ECO:0007669"/>
    <property type="project" value="TreeGrafter"/>
</dbReference>
<dbReference type="OrthoDB" id="10253401at2759"/>
<evidence type="ECO:0000256" key="3">
    <source>
        <dbReference type="ARBA" id="ARBA00023125"/>
    </source>
</evidence>
<dbReference type="Pfam" id="PF01381">
    <property type="entry name" value="HTH_3"/>
    <property type="match status" value="1"/>
</dbReference>
<dbReference type="STRING" id="33097.A0A150GWF3"/>
<reference evidence="8" key="1">
    <citation type="journal article" date="2016" name="Nat. Commun.">
        <title>The Gonium pectorale genome demonstrates co-option of cell cycle regulation during the evolution of multicellularity.</title>
        <authorList>
            <person name="Hanschen E.R."/>
            <person name="Marriage T.N."/>
            <person name="Ferris P.J."/>
            <person name="Hamaji T."/>
            <person name="Toyoda A."/>
            <person name="Fujiyama A."/>
            <person name="Neme R."/>
            <person name="Noguchi H."/>
            <person name="Minakuchi Y."/>
            <person name="Suzuki M."/>
            <person name="Kawai-Toyooka H."/>
            <person name="Smith D.R."/>
            <person name="Sparks H."/>
            <person name="Anderson J."/>
            <person name="Bakaric R."/>
            <person name="Luria V."/>
            <person name="Karger A."/>
            <person name="Kirschner M.W."/>
            <person name="Durand P.M."/>
            <person name="Michod R.E."/>
            <person name="Nozaki H."/>
            <person name="Olson B.J."/>
        </authorList>
    </citation>
    <scope>NUCLEOTIDE SEQUENCE [LARGE SCALE GENOMIC DNA]</scope>
    <source>
        <strain evidence="8">NIES-2863</strain>
    </source>
</reference>
<dbReference type="EMBL" id="LSYV01000006">
    <property type="protein sequence ID" value="KXZ54226.1"/>
    <property type="molecule type" value="Genomic_DNA"/>
</dbReference>
<evidence type="ECO:0000259" key="6">
    <source>
        <dbReference type="PROSITE" id="PS50943"/>
    </source>
</evidence>
<dbReference type="Pfam" id="PF08523">
    <property type="entry name" value="MBF1"/>
    <property type="match status" value="1"/>
</dbReference>
<comment type="caution">
    <text evidence="7">The sequence shown here is derived from an EMBL/GenBank/DDBJ whole genome shotgun (WGS) entry which is preliminary data.</text>
</comment>
<evidence type="ECO:0000313" key="7">
    <source>
        <dbReference type="EMBL" id="KXZ54226.1"/>
    </source>
</evidence>
<dbReference type="SUPFAM" id="SSF47413">
    <property type="entry name" value="lambda repressor-like DNA-binding domains"/>
    <property type="match status" value="1"/>
</dbReference>
<keyword evidence="2" id="KW-0805">Transcription regulation</keyword>
<dbReference type="Proteomes" id="UP000075714">
    <property type="component" value="Unassembled WGS sequence"/>
</dbReference>
<dbReference type="CDD" id="cd00093">
    <property type="entry name" value="HTH_XRE"/>
    <property type="match status" value="1"/>
</dbReference>
<evidence type="ECO:0000256" key="1">
    <source>
        <dbReference type="ARBA" id="ARBA00009802"/>
    </source>
</evidence>
<feature type="domain" description="HTH cro/C1-type" evidence="6">
    <location>
        <begin position="85"/>
        <end position="136"/>
    </location>
</feature>
<dbReference type="AlphaFoldDB" id="A0A150GWF3"/>
<gene>
    <name evidence="7" type="ORF">GPECTOR_5g318</name>
</gene>
<keyword evidence="4" id="KW-0804">Transcription</keyword>
<evidence type="ECO:0000313" key="8">
    <source>
        <dbReference type="Proteomes" id="UP000075714"/>
    </source>
</evidence>
<sequence length="138" mass="15029">MNMNGQDWDQVVIKKKAPSGAALKDEAAVNAARRQGAAVDTTQKFNAGKNKPAQQTVSGKPAAKLEQETEDFHHERVSSTLKQQIVQARTAKKMTQAQLAQAINEKPQVIQEYESGKAIPNPQVLSKLSRALGVVLKK</sequence>
<dbReference type="FunFam" id="1.10.260.40:FF:000018">
    <property type="entry name" value="Multiprotein bridging factor 1"/>
    <property type="match status" value="1"/>
</dbReference>
<comment type="similarity">
    <text evidence="1">Belongs to the MBF1 family.</text>
</comment>
<accession>A0A150GWF3</accession>
<dbReference type="InterPro" id="IPR010982">
    <property type="entry name" value="Lambda_DNA-bd_dom_sf"/>
</dbReference>
<dbReference type="PROSITE" id="PS50943">
    <property type="entry name" value="HTH_CROC1"/>
    <property type="match status" value="1"/>
</dbReference>
<feature type="region of interest" description="Disordered" evidence="5">
    <location>
        <begin position="34"/>
        <end position="78"/>
    </location>
</feature>
<dbReference type="SMART" id="SM00530">
    <property type="entry name" value="HTH_XRE"/>
    <property type="match status" value="1"/>
</dbReference>
<organism evidence="7 8">
    <name type="scientific">Gonium pectorale</name>
    <name type="common">Green alga</name>
    <dbReference type="NCBI Taxonomy" id="33097"/>
    <lineage>
        <taxon>Eukaryota</taxon>
        <taxon>Viridiplantae</taxon>
        <taxon>Chlorophyta</taxon>
        <taxon>core chlorophytes</taxon>
        <taxon>Chlorophyceae</taxon>
        <taxon>CS clade</taxon>
        <taxon>Chlamydomonadales</taxon>
        <taxon>Volvocaceae</taxon>
        <taxon>Gonium</taxon>
    </lineage>
</organism>
<keyword evidence="3" id="KW-0238">DNA-binding</keyword>
<dbReference type="GO" id="GO:0003677">
    <property type="term" value="F:DNA binding"/>
    <property type="evidence" value="ECO:0007669"/>
    <property type="project" value="UniProtKB-KW"/>
</dbReference>
<dbReference type="GO" id="GO:0003713">
    <property type="term" value="F:transcription coactivator activity"/>
    <property type="evidence" value="ECO:0007669"/>
    <property type="project" value="UniProtKB-ARBA"/>
</dbReference>